<dbReference type="EMBL" id="JAGFNZ010000002">
    <property type="protein sequence ID" value="MBW7572427.1"/>
    <property type="molecule type" value="Genomic_DNA"/>
</dbReference>
<feature type="transmembrane region" description="Helical" evidence="1">
    <location>
        <begin position="191"/>
        <end position="210"/>
    </location>
</feature>
<feature type="transmembrane region" description="Helical" evidence="1">
    <location>
        <begin position="123"/>
        <end position="140"/>
    </location>
</feature>
<reference evidence="2 3" key="1">
    <citation type="submission" date="2021-03" db="EMBL/GenBank/DDBJ databases">
        <title>Caproiciproducens sp. nov. isolated from feces of cow.</title>
        <authorList>
            <person name="Choi J.-Y."/>
        </authorList>
    </citation>
    <scope>NUCLEOTIDE SEQUENCE [LARGE SCALE GENOMIC DNA]</scope>
    <source>
        <strain evidence="2 3">AGMB10547</strain>
    </source>
</reference>
<feature type="transmembrane region" description="Helical" evidence="1">
    <location>
        <begin position="146"/>
        <end position="170"/>
    </location>
</feature>
<keyword evidence="1" id="KW-1133">Transmembrane helix</keyword>
<gene>
    <name evidence="2" type="ORF">J5W02_06330</name>
</gene>
<accession>A0ABS7DMB4</accession>
<organism evidence="2 3">
    <name type="scientific">Caproiciproducens faecalis</name>
    <dbReference type="NCBI Taxonomy" id="2820301"/>
    <lineage>
        <taxon>Bacteria</taxon>
        <taxon>Bacillati</taxon>
        <taxon>Bacillota</taxon>
        <taxon>Clostridia</taxon>
        <taxon>Eubacteriales</taxon>
        <taxon>Acutalibacteraceae</taxon>
        <taxon>Caproiciproducens</taxon>
    </lineage>
</organism>
<comment type="caution">
    <text evidence="2">The sequence shown here is derived from an EMBL/GenBank/DDBJ whole genome shotgun (WGS) entry which is preliminary data.</text>
</comment>
<sequence length="247" mass="27483">MKIINKCKKACKENWITTTIIAFLWLILGWLKSFGIHSILLLPFNFLTGALTGLDGGSFVGGIVGKTILLMLLNSFIRPLLLRKGNKKERVKMASKTFFNSALQKIPQYDNLKQLFTKEPSKLCYNAFGFGMAFLVYPFVTGNGSLQNSFVCVLASLGLFIEAQAQRGFIITVLNNLLKKKGKKQINKDNLNRLISGNALGFAVTFLYSAVSGYSILSYLIGMFFIITGFVLFFVKSRIQKSEVEAA</sequence>
<dbReference type="Proteomes" id="UP000719942">
    <property type="component" value="Unassembled WGS sequence"/>
</dbReference>
<protein>
    <submittedName>
        <fullName evidence="2">Uncharacterized protein</fullName>
    </submittedName>
</protein>
<evidence type="ECO:0000256" key="1">
    <source>
        <dbReference type="SAM" id="Phobius"/>
    </source>
</evidence>
<proteinExistence type="predicted"/>
<keyword evidence="3" id="KW-1185">Reference proteome</keyword>
<evidence type="ECO:0000313" key="3">
    <source>
        <dbReference type="Proteomes" id="UP000719942"/>
    </source>
</evidence>
<keyword evidence="1" id="KW-0812">Transmembrane</keyword>
<feature type="transmembrane region" description="Helical" evidence="1">
    <location>
        <begin position="20"/>
        <end position="44"/>
    </location>
</feature>
<evidence type="ECO:0000313" key="2">
    <source>
        <dbReference type="EMBL" id="MBW7572427.1"/>
    </source>
</evidence>
<keyword evidence="1" id="KW-0472">Membrane</keyword>
<dbReference type="RefSeq" id="WP_219964832.1">
    <property type="nucleotide sequence ID" value="NZ_JAGFNZ010000002.1"/>
</dbReference>
<feature type="transmembrane region" description="Helical" evidence="1">
    <location>
        <begin position="216"/>
        <end position="235"/>
    </location>
</feature>
<feature type="transmembrane region" description="Helical" evidence="1">
    <location>
        <begin position="56"/>
        <end position="77"/>
    </location>
</feature>
<name>A0ABS7DMB4_9FIRM</name>